<comment type="caution">
    <text evidence="1">The sequence shown here is derived from an EMBL/GenBank/DDBJ whole genome shotgun (WGS) entry which is preliminary data.</text>
</comment>
<dbReference type="Proteomes" id="UP001501588">
    <property type="component" value="Unassembled WGS sequence"/>
</dbReference>
<gene>
    <name evidence="1" type="ORF">GCM10009416_32170</name>
</gene>
<name>A0ABN1FI45_9PROT</name>
<protein>
    <submittedName>
        <fullName evidence="1">Uncharacterized protein</fullName>
    </submittedName>
</protein>
<evidence type="ECO:0000313" key="2">
    <source>
        <dbReference type="Proteomes" id="UP001501588"/>
    </source>
</evidence>
<evidence type="ECO:0000313" key="1">
    <source>
        <dbReference type="EMBL" id="GAA0591290.1"/>
    </source>
</evidence>
<dbReference type="RefSeq" id="WP_343896382.1">
    <property type="nucleotide sequence ID" value="NZ_BAAAFZ010000050.1"/>
</dbReference>
<dbReference type="EMBL" id="BAAAFZ010000050">
    <property type="protein sequence ID" value="GAA0591290.1"/>
    <property type="molecule type" value="Genomic_DNA"/>
</dbReference>
<organism evidence="1 2">
    <name type="scientific">Craurococcus roseus</name>
    <dbReference type="NCBI Taxonomy" id="77585"/>
    <lineage>
        <taxon>Bacteria</taxon>
        <taxon>Pseudomonadati</taxon>
        <taxon>Pseudomonadota</taxon>
        <taxon>Alphaproteobacteria</taxon>
        <taxon>Acetobacterales</taxon>
        <taxon>Acetobacteraceae</taxon>
        <taxon>Craurococcus</taxon>
    </lineage>
</organism>
<reference evidence="1 2" key="1">
    <citation type="journal article" date="2019" name="Int. J. Syst. Evol. Microbiol.">
        <title>The Global Catalogue of Microorganisms (GCM) 10K type strain sequencing project: providing services to taxonomists for standard genome sequencing and annotation.</title>
        <authorList>
            <consortium name="The Broad Institute Genomics Platform"/>
            <consortium name="The Broad Institute Genome Sequencing Center for Infectious Disease"/>
            <person name="Wu L."/>
            <person name="Ma J."/>
        </authorList>
    </citation>
    <scope>NUCLEOTIDE SEQUENCE [LARGE SCALE GENOMIC DNA]</scope>
    <source>
        <strain evidence="1 2">JCM 9933</strain>
    </source>
</reference>
<keyword evidence="2" id="KW-1185">Reference proteome</keyword>
<sequence>MAQAVCLDERDAPQPGRLPFEPGCYRIRRLSSGDALPYRKHDWPGRSHAAAQPSGYQASDSLEGTLLGRPAVLQTFDFGDNVAARAFGRFDAGDGGQAVLLGNGTAASPLTQDGGDGVQWFQSPDCRVSGGGPAAGWLFAALPLDGAWRERVVRLNKTRSPDQCPTAFNQSLTRWRTARIDLPWREAATGAVSIAPVEALVSEHYGTGRIGTADHLERFWFVRGLGLTRWERWEHAARSRLPNRERMARLIAESGRCPRIAFGEPPAAGWQLVDCRTWTNMVRAAPGGPPLSALAWPAPELR</sequence>
<accession>A0ABN1FI45</accession>
<proteinExistence type="predicted"/>